<evidence type="ECO:0000313" key="3">
    <source>
        <dbReference type="Proteomes" id="UP000313359"/>
    </source>
</evidence>
<accession>A0A5C2S7C3</accession>
<dbReference type="Proteomes" id="UP000313359">
    <property type="component" value="Unassembled WGS sequence"/>
</dbReference>
<sequence>MIHACGGRASADSVMQLRALSDTLVVVVVLGLQCLISHTYYILMEESGFGFSVIGCAGFGVQVQLVLLVWFGLVEIYRIISWIRHPIHVDVWAVWYHSKALTRCHRLPCQIMASLAGNSTFLRCCATRLYPDICYGAAPACP</sequence>
<protein>
    <submittedName>
        <fullName evidence="2">Uncharacterized protein</fullName>
    </submittedName>
</protein>
<proteinExistence type="predicted"/>
<keyword evidence="1" id="KW-1133">Transmembrane helix</keyword>
<reference evidence="2" key="1">
    <citation type="journal article" date="2018" name="Genome Biol. Evol.">
        <title>Genomics and development of Lentinus tigrinus, a white-rot wood-decaying mushroom with dimorphic fruiting bodies.</title>
        <authorList>
            <person name="Wu B."/>
            <person name="Xu Z."/>
            <person name="Knudson A."/>
            <person name="Carlson A."/>
            <person name="Chen N."/>
            <person name="Kovaka S."/>
            <person name="LaButti K."/>
            <person name="Lipzen A."/>
            <person name="Pennachio C."/>
            <person name="Riley R."/>
            <person name="Schakwitz W."/>
            <person name="Umezawa K."/>
            <person name="Ohm R.A."/>
            <person name="Grigoriev I.V."/>
            <person name="Nagy L.G."/>
            <person name="Gibbons J."/>
            <person name="Hibbett D."/>
        </authorList>
    </citation>
    <scope>NUCLEOTIDE SEQUENCE [LARGE SCALE GENOMIC DNA]</scope>
    <source>
        <strain evidence="2">ALCF2SS1-6</strain>
    </source>
</reference>
<dbReference type="EMBL" id="ML122272">
    <property type="protein sequence ID" value="RPD58974.1"/>
    <property type="molecule type" value="Genomic_DNA"/>
</dbReference>
<dbReference type="AlphaFoldDB" id="A0A5C2S7C3"/>
<keyword evidence="1" id="KW-0472">Membrane</keyword>
<gene>
    <name evidence="2" type="ORF">L227DRAFT_170919</name>
</gene>
<name>A0A5C2S7C3_9APHY</name>
<feature type="transmembrane region" description="Helical" evidence="1">
    <location>
        <begin position="23"/>
        <end position="43"/>
    </location>
</feature>
<keyword evidence="3" id="KW-1185">Reference proteome</keyword>
<organism evidence="2 3">
    <name type="scientific">Lentinus tigrinus ALCF2SS1-6</name>
    <dbReference type="NCBI Taxonomy" id="1328759"/>
    <lineage>
        <taxon>Eukaryota</taxon>
        <taxon>Fungi</taxon>
        <taxon>Dikarya</taxon>
        <taxon>Basidiomycota</taxon>
        <taxon>Agaricomycotina</taxon>
        <taxon>Agaricomycetes</taxon>
        <taxon>Polyporales</taxon>
        <taxon>Polyporaceae</taxon>
        <taxon>Lentinus</taxon>
    </lineage>
</organism>
<feature type="transmembrane region" description="Helical" evidence="1">
    <location>
        <begin position="49"/>
        <end position="74"/>
    </location>
</feature>
<keyword evidence="1" id="KW-0812">Transmembrane</keyword>
<evidence type="ECO:0000313" key="2">
    <source>
        <dbReference type="EMBL" id="RPD58974.1"/>
    </source>
</evidence>
<evidence type="ECO:0000256" key="1">
    <source>
        <dbReference type="SAM" id="Phobius"/>
    </source>
</evidence>